<evidence type="ECO:0000313" key="6">
    <source>
        <dbReference type="RefSeq" id="XP_027110291.1"/>
    </source>
</evidence>
<dbReference type="AlphaFoldDB" id="A0A6P6W6Z2"/>
<evidence type="ECO:0000313" key="5">
    <source>
        <dbReference type="Proteomes" id="UP001652660"/>
    </source>
</evidence>
<feature type="compositionally biased region" description="Polar residues" evidence="2">
    <location>
        <begin position="178"/>
        <end position="200"/>
    </location>
</feature>
<proteinExistence type="predicted"/>
<dbReference type="PANTHER" id="PTHR33740:SF3">
    <property type="entry name" value="GPI-ANCHORED ADHESIN-LIKE PROTEIN"/>
    <property type="match status" value="1"/>
</dbReference>
<dbReference type="PROSITE" id="PS51272">
    <property type="entry name" value="SLH"/>
    <property type="match status" value="1"/>
</dbReference>
<protein>
    <submittedName>
        <fullName evidence="6">Uncharacterized protein isoform X1</fullName>
    </submittedName>
</protein>
<feature type="region of interest" description="Disordered" evidence="2">
    <location>
        <begin position="243"/>
        <end position="314"/>
    </location>
</feature>
<accession>A0A6P6W6Z2</accession>
<evidence type="ECO:0000256" key="3">
    <source>
        <dbReference type="SAM" id="Phobius"/>
    </source>
</evidence>
<organism evidence="5 6">
    <name type="scientific">Coffea arabica</name>
    <name type="common">Arabian coffee</name>
    <dbReference type="NCBI Taxonomy" id="13443"/>
    <lineage>
        <taxon>Eukaryota</taxon>
        <taxon>Viridiplantae</taxon>
        <taxon>Streptophyta</taxon>
        <taxon>Embryophyta</taxon>
        <taxon>Tracheophyta</taxon>
        <taxon>Spermatophyta</taxon>
        <taxon>Magnoliopsida</taxon>
        <taxon>eudicotyledons</taxon>
        <taxon>Gunneridae</taxon>
        <taxon>Pentapetalae</taxon>
        <taxon>asterids</taxon>
        <taxon>lamiids</taxon>
        <taxon>Gentianales</taxon>
        <taxon>Rubiaceae</taxon>
        <taxon>Ixoroideae</taxon>
        <taxon>Gardenieae complex</taxon>
        <taxon>Bertiereae - Coffeeae clade</taxon>
        <taxon>Coffeeae</taxon>
        <taxon>Coffea</taxon>
    </lineage>
</organism>
<dbReference type="RefSeq" id="XP_027110291.1">
    <property type="nucleotide sequence ID" value="XM_027254490.2"/>
</dbReference>
<reference evidence="6" key="2">
    <citation type="submission" date="2025-08" db="UniProtKB">
        <authorList>
            <consortium name="RefSeq"/>
        </authorList>
    </citation>
    <scope>IDENTIFICATION</scope>
    <source>
        <tissue evidence="6">Leaves</tissue>
    </source>
</reference>
<feature type="compositionally biased region" description="Polar residues" evidence="2">
    <location>
        <begin position="263"/>
        <end position="273"/>
    </location>
</feature>
<reference evidence="5" key="1">
    <citation type="journal article" date="2025" name="Foods">
        <title>Unveiling the Microbial Signatures of Arabica Coffee Cherries: Insights into Ripeness Specific Diversity, Functional Traits, and Implications for Quality and Safety.</title>
        <authorList>
            <consortium name="RefSeq"/>
            <person name="Tenea G.N."/>
            <person name="Cifuentes V."/>
            <person name="Reyes P."/>
            <person name="Cevallos-Vallejos M."/>
        </authorList>
    </citation>
    <scope>NUCLEOTIDE SEQUENCE [LARGE SCALE GENOMIC DNA]</scope>
</reference>
<dbReference type="OrthoDB" id="2020668at2759"/>
<evidence type="ECO:0000256" key="1">
    <source>
        <dbReference type="SAM" id="Coils"/>
    </source>
</evidence>
<feature type="compositionally biased region" description="Polar residues" evidence="2">
    <location>
        <begin position="137"/>
        <end position="159"/>
    </location>
</feature>
<feature type="coiled-coil region" evidence="1">
    <location>
        <begin position="852"/>
        <end position="879"/>
    </location>
</feature>
<keyword evidence="1" id="KW-0175">Coiled coil</keyword>
<dbReference type="PANTHER" id="PTHR33740">
    <property type="entry name" value="GPI-ANCHORED ADHESIN-LIKE PROTEIN"/>
    <property type="match status" value="1"/>
</dbReference>
<feature type="coiled-coil region" evidence="1">
    <location>
        <begin position="676"/>
        <end position="826"/>
    </location>
</feature>
<keyword evidence="5" id="KW-1185">Reference proteome</keyword>
<dbReference type="Proteomes" id="UP001652660">
    <property type="component" value="Chromosome 2e"/>
</dbReference>
<keyword evidence="3" id="KW-1133">Transmembrane helix</keyword>
<gene>
    <name evidence="6" type="primary">LOC113730053</name>
</gene>
<evidence type="ECO:0000256" key="2">
    <source>
        <dbReference type="SAM" id="MobiDB-lite"/>
    </source>
</evidence>
<keyword evidence="3" id="KW-0812">Transmembrane</keyword>
<sequence>MVTIIMSSLPTTTTTKWSPTSFQLRLAFTTRKSPPSVPFLRTRILKLDRRVRMFSVFADASAARNHNNKKAERGRSGDSWAVNPNSTADGFAGWTDGEQSQDPHPKHSLKGIVGAGVAGVVIVAGLTFAALSMGKRNTSGVKPQMEPLTTTQQEVSLASDNHNDDNEEDTNDSKNETVDASSQESMTSVDKNVFSSSGKTEVTENKDGYDTNVGEPSSNGAFANKMPVQPDLQNESSINVTSVASEDLPNPPETKISGGSFATLGSESDSVNPVTEKPKPPSELQPEGEKSITNSSEKEIENSNSSSELSQDGYTTLGASLDSQLDGVSETKIMHDMGGETRSSPAYQDVGLEKTKEISAGGEKSSLALHDVTVTESSAALISDVSYPSSNERLGNIYQNNTETKSSIELNGLGITFTSAGIPAPIVVSTSLKEAPGKVLVPAAVDQVQGQALAALQALKVIEADVQPGDLCTRREYARWLLSASSALSRSTVSKVYPAMYIENVTELAFDDITAEDPDFQSIQGLAEAGLISSKLSRRDMQSSLDDDPQPIFFSPESPLTRQDLVSWRMALEKKQLPVVDKKTVQQLSGFIDIDKINPDAWPAVVADLAAGEHGIMALSFGYTRLFQPDKPVTKAQAAIALATGEASDIVSEELARIEAESMAEKVVAAQNALVAQVEQDINATYEKQLQQERERSGAVEKLAVAAKQELEKLRAEREEETLGLMKERAAVDSEMEILSRLRREVEEQLQSLLSNKVEITYEKERLSKLRTDAETENQEIARLQYELEVERKALSMARAWAEDEARRAREQAKSLEEARERWERQGIKVVVDDDLREEADVGVTWVAAGKESSLEGTIDRAENLVDRLKAMADVVRGKSRYTIEKIIQVVISMIDSLKEVIVKGGRQAGELKDIAVSKFGSSLQEAQQGSVQFTSAVKEGIKRVAGECKDGVEKITQKFKT</sequence>
<evidence type="ECO:0000259" key="4">
    <source>
        <dbReference type="PROSITE" id="PS51272"/>
    </source>
</evidence>
<feature type="region of interest" description="Disordered" evidence="2">
    <location>
        <begin position="64"/>
        <end position="108"/>
    </location>
</feature>
<name>A0A6P6W6Z2_COFAR</name>
<dbReference type="InterPro" id="IPR001119">
    <property type="entry name" value="SLH_dom"/>
</dbReference>
<feature type="region of interest" description="Disordered" evidence="2">
    <location>
        <begin position="137"/>
        <end position="227"/>
    </location>
</feature>
<dbReference type="GeneID" id="113730053"/>
<keyword evidence="3" id="KW-0472">Membrane</keyword>
<feature type="transmembrane region" description="Helical" evidence="3">
    <location>
        <begin position="112"/>
        <end position="134"/>
    </location>
</feature>
<feature type="domain" description="SLH" evidence="4">
    <location>
        <begin position="588"/>
        <end position="656"/>
    </location>
</feature>